<evidence type="ECO:0000256" key="6">
    <source>
        <dbReference type="ARBA" id="ARBA00047992"/>
    </source>
</evidence>
<dbReference type="GO" id="GO:0036381">
    <property type="term" value="F:pyridoxal 5'-phosphate synthase (glutamine hydrolysing) activity"/>
    <property type="evidence" value="ECO:0007669"/>
    <property type="project" value="UniProtKB-UniRule"/>
</dbReference>
<dbReference type="GO" id="GO:1903600">
    <property type="term" value="C:glutaminase complex"/>
    <property type="evidence" value="ECO:0007669"/>
    <property type="project" value="TreeGrafter"/>
</dbReference>
<evidence type="ECO:0000256" key="7">
    <source>
        <dbReference type="ARBA" id="ARBA00049534"/>
    </source>
</evidence>
<feature type="region of interest" description="Disordered" evidence="11">
    <location>
        <begin position="164"/>
        <end position="334"/>
    </location>
</feature>
<feature type="compositionally biased region" description="Basic residues" evidence="11">
    <location>
        <begin position="271"/>
        <end position="280"/>
    </location>
</feature>
<feature type="compositionally biased region" description="Basic residues" evidence="11">
    <location>
        <begin position="303"/>
        <end position="327"/>
    </location>
</feature>
<dbReference type="PROSITE" id="PS01236">
    <property type="entry name" value="PDXT_SNO_1"/>
    <property type="match status" value="1"/>
</dbReference>
<feature type="compositionally biased region" description="Basic residues" evidence="11">
    <location>
        <begin position="253"/>
        <end position="262"/>
    </location>
</feature>
<feature type="binding site" evidence="10">
    <location>
        <begin position="403"/>
        <end position="405"/>
    </location>
    <ligand>
        <name>L-glutamine</name>
        <dbReference type="ChEBI" id="CHEBI:58359"/>
    </ligand>
</feature>
<keyword evidence="4 10" id="KW-0315">Glutamine amidotransferase</keyword>
<dbReference type="GO" id="GO:0008614">
    <property type="term" value="P:pyridoxine metabolic process"/>
    <property type="evidence" value="ECO:0007669"/>
    <property type="project" value="TreeGrafter"/>
</dbReference>
<organism evidence="12 13">
    <name type="scientific">Agromyces agglutinans</name>
    <dbReference type="NCBI Taxonomy" id="2662258"/>
    <lineage>
        <taxon>Bacteria</taxon>
        <taxon>Bacillati</taxon>
        <taxon>Actinomycetota</taxon>
        <taxon>Actinomycetes</taxon>
        <taxon>Micrococcales</taxon>
        <taxon>Microbacteriaceae</taxon>
        <taxon>Agromyces</taxon>
    </lineage>
</organism>
<comment type="catalytic activity">
    <reaction evidence="7 10">
        <text>L-glutamine + H2O = L-glutamate + NH4(+)</text>
        <dbReference type="Rhea" id="RHEA:15889"/>
        <dbReference type="ChEBI" id="CHEBI:15377"/>
        <dbReference type="ChEBI" id="CHEBI:28938"/>
        <dbReference type="ChEBI" id="CHEBI:29985"/>
        <dbReference type="ChEBI" id="CHEBI:58359"/>
        <dbReference type="EC" id="3.5.1.2"/>
    </reaction>
</comment>
<dbReference type="PROSITE" id="PS51130">
    <property type="entry name" value="PDXT_SNO_2"/>
    <property type="match status" value="1"/>
</dbReference>
<dbReference type="InterPro" id="IPR002161">
    <property type="entry name" value="PdxT/SNO"/>
</dbReference>
<evidence type="ECO:0000313" key="13">
    <source>
        <dbReference type="Proteomes" id="UP000431080"/>
    </source>
</evidence>
<evidence type="ECO:0000256" key="4">
    <source>
        <dbReference type="ARBA" id="ARBA00022962"/>
    </source>
</evidence>
<dbReference type="PROSITE" id="PS51273">
    <property type="entry name" value="GATASE_TYPE_1"/>
    <property type="match status" value="1"/>
</dbReference>
<dbReference type="Gene3D" id="3.40.50.880">
    <property type="match status" value="1"/>
</dbReference>
<accession>A0A6I2F730</accession>
<keyword evidence="5 10" id="KW-0456">Lyase</keyword>
<comment type="caution">
    <text evidence="12">The sequence shown here is derived from an EMBL/GenBank/DDBJ whole genome shotgun (WGS) entry which is preliminary data.</text>
</comment>
<evidence type="ECO:0000256" key="5">
    <source>
        <dbReference type="ARBA" id="ARBA00023239"/>
    </source>
</evidence>
<comment type="subunit">
    <text evidence="9 10">In the presence of PdxS, forms a dodecamer of heterodimers. Only shows activity in the heterodimer.</text>
</comment>
<gene>
    <name evidence="10 12" type="primary">pdxT</name>
    <name evidence="12" type="ORF">GE115_01620</name>
</gene>
<feature type="active site" description="Charge relay system" evidence="10">
    <location>
        <position position="530"/>
    </location>
</feature>
<feature type="binding site" evidence="10">
    <location>
        <begin position="493"/>
        <end position="494"/>
    </location>
    <ligand>
        <name>L-glutamine</name>
        <dbReference type="ChEBI" id="CHEBI:58359"/>
    </ligand>
</feature>
<evidence type="ECO:0000256" key="9">
    <source>
        <dbReference type="ARBA" id="ARBA00064749"/>
    </source>
</evidence>
<feature type="compositionally biased region" description="Basic and acidic residues" evidence="11">
    <location>
        <begin position="115"/>
        <end position="127"/>
    </location>
</feature>
<dbReference type="PANTHER" id="PTHR31559:SF0">
    <property type="entry name" value="PYRIDOXAL 5'-PHOSPHATE SYNTHASE SUBUNIT SNO1-RELATED"/>
    <property type="match status" value="1"/>
</dbReference>
<feature type="binding site" evidence="10">
    <location>
        <position position="464"/>
    </location>
    <ligand>
        <name>L-glutamine</name>
        <dbReference type="ChEBI" id="CHEBI:58359"/>
    </ligand>
</feature>
<dbReference type="AlphaFoldDB" id="A0A6I2F730"/>
<proteinExistence type="inferred from homology"/>
<evidence type="ECO:0000256" key="8">
    <source>
        <dbReference type="ARBA" id="ARBA00054599"/>
    </source>
</evidence>
<evidence type="ECO:0000313" key="12">
    <source>
        <dbReference type="EMBL" id="MRG58580.1"/>
    </source>
</evidence>
<dbReference type="EMBL" id="WJIF01000001">
    <property type="protein sequence ID" value="MRG58580.1"/>
    <property type="molecule type" value="Genomic_DNA"/>
</dbReference>
<dbReference type="InterPro" id="IPR029062">
    <property type="entry name" value="Class_I_gatase-like"/>
</dbReference>
<comment type="catalytic activity">
    <reaction evidence="6 10">
        <text>aldehydo-D-ribose 5-phosphate + D-glyceraldehyde 3-phosphate + L-glutamine = pyridoxal 5'-phosphate + L-glutamate + phosphate + 3 H2O + H(+)</text>
        <dbReference type="Rhea" id="RHEA:31507"/>
        <dbReference type="ChEBI" id="CHEBI:15377"/>
        <dbReference type="ChEBI" id="CHEBI:15378"/>
        <dbReference type="ChEBI" id="CHEBI:29985"/>
        <dbReference type="ChEBI" id="CHEBI:43474"/>
        <dbReference type="ChEBI" id="CHEBI:58273"/>
        <dbReference type="ChEBI" id="CHEBI:58359"/>
        <dbReference type="ChEBI" id="CHEBI:59776"/>
        <dbReference type="ChEBI" id="CHEBI:597326"/>
        <dbReference type="EC" id="4.3.3.6"/>
    </reaction>
</comment>
<keyword evidence="2 10" id="KW-0378">Hydrolase</keyword>
<keyword evidence="3 10" id="KW-0663">Pyridoxal phosphate</keyword>
<dbReference type="FunFam" id="3.40.50.880:FF:000010">
    <property type="entry name" value="uncharacterized protein LOC100176842 isoform X2"/>
    <property type="match status" value="1"/>
</dbReference>
<evidence type="ECO:0000256" key="1">
    <source>
        <dbReference type="ARBA" id="ARBA00008345"/>
    </source>
</evidence>
<dbReference type="SUPFAM" id="SSF52317">
    <property type="entry name" value="Class I glutamine amidotransferase-like"/>
    <property type="match status" value="1"/>
</dbReference>
<comment type="function">
    <text evidence="8 10">Catalyzes the hydrolysis of glutamine to glutamate and ammonia as part of the biosynthesis of pyridoxal 5'-phosphate. The resulting ammonia molecule is channeled to the active site of PdxS.</text>
</comment>
<feature type="compositionally biased region" description="Basic residues" evidence="11">
    <location>
        <begin position="63"/>
        <end position="114"/>
    </location>
</feature>
<dbReference type="Pfam" id="PF01174">
    <property type="entry name" value="SNO"/>
    <property type="match status" value="1"/>
</dbReference>
<protein>
    <recommendedName>
        <fullName evidence="10">Pyridoxal 5'-phosphate synthase subunit PdxT</fullName>
        <ecNumber evidence="10">4.3.3.6</ecNumber>
    </recommendedName>
    <alternativeName>
        <fullName evidence="10">Pdx2</fullName>
    </alternativeName>
    <alternativeName>
        <fullName evidence="10">Pyridoxal 5'-phosphate synthase glutaminase subunit</fullName>
        <ecNumber evidence="10">3.5.1.2</ecNumber>
    </alternativeName>
</protein>
<dbReference type="InterPro" id="IPR021196">
    <property type="entry name" value="PdxT/SNO_CS"/>
</dbReference>
<evidence type="ECO:0000256" key="2">
    <source>
        <dbReference type="ARBA" id="ARBA00022801"/>
    </source>
</evidence>
<dbReference type="PANTHER" id="PTHR31559">
    <property type="entry name" value="PYRIDOXAL 5'-PHOSPHATE SYNTHASE SUBUNIT SNO"/>
    <property type="match status" value="1"/>
</dbReference>
<dbReference type="GO" id="GO:0006543">
    <property type="term" value="P:L-glutamine catabolic process"/>
    <property type="evidence" value="ECO:0007669"/>
    <property type="project" value="UniProtKB-UniRule"/>
</dbReference>
<evidence type="ECO:0000256" key="3">
    <source>
        <dbReference type="ARBA" id="ARBA00022898"/>
    </source>
</evidence>
<feature type="active site" description="Charge relay system" evidence="10">
    <location>
        <position position="532"/>
    </location>
</feature>
<keyword evidence="13" id="KW-1185">Reference proteome</keyword>
<dbReference type="UniPathway" id="UPA00245"/>
<evidence type="ECO:0000256" key="10">
    <source>
        <dbReference type="HAMAP-Rule" id="MF_01615"/>
    </source>
</evidence>
<dbReference type="HAMAP" id="MF_01615">
    <property type="entry name" value="PdxT"/>
    <property type="match status" value="1"/>
</dbReference>
<dbReference type="CDD" id="cd01749">
    <property type="entry name" value="GATase1_PB"/>
    <property type="match status" value="1"/>
</dbReference>
<dbReference type="GO" id="GO:0004359">
    <property type="term" value="F:glutaminase activity"/>
    <property type="evidence" value="ECO:0007669"/>
    <property type="project" value="UniProtKB-UniRule"/>
</dbReference>
<dbReference type="EC" id="3.5.1.2" evidence="10"/>
<dbReference type="NCBIfam" id="TIGR03800">
    <property type="entry name" value="PLP_synth_Pdx2"/>
    <property type="match status" value="1"/>
</dbReference>
<dbReference type="EC" id="4.3.3.6" evidence="10"/>
<reference evidence="12 13" key="1">
    <citation type="submission" date="2019-10" db="EMBL/GenBank/DDBJ databases">
        <authorList>
            <person name="Nie G."/>
            <person name="Ming H."/>
            <person name="Yi B."/>
        </authorList>
    </citation>
    <scope>NUCLEOTIDE SEQUENCE [LARGE SCALE GENOMIC DNA]</scope>
    <source>
        <strain evidence="12 13">CFH 90414</strain>
    </source>
</reference>
<dbReference type="Proteomes" id="UP000431080">
    <property type="component" value="Unassembled WGS sequence"/>
</dbReference>
<comment type="pathway">
    <text evidence="10">Cofactor biosynthesis; pyridoxal 5'-phosphate biosynthesis.</text>
</comment>
<feature type="active site" description="Nucleophile" evidence="10">
    <location>
        <position position="435"/>
    </location>
</feature>
<dbReference type="GO" id="GO:0005829">
    <property type="term" value="C:cytosol"/>
    <property type="evidence" value="ECO:0007669"/>
    <property type="project" value="TreeGrafter"/>
</dbReference>
<dbReference type="GO" id="GO:0042823">
    <property type="term" value="P:pyridoxal phosphate biosynthetic process"/>
    <property type="evidence" value="ECO:0007669"/>
    <property type="project" value="UniProtKB-UniRule"/>
</dbReference>
<dbReference type="PROSITE" id="PS51274">
    <property type="entry name" value="GATASE_COBBQ"/>
    <property type="match status" value="1"/>
</dbReference>
<feature type="compositionally biased region" description="Basic and acidic residues" evidence="11">
    <location>
        <begin position="202"/>
        <end position="225"/>
    </location>
</feature>
<evidence type="ECO:0000256" key="11">
    <source>
        <dbReference type="SAM" id="MobiDB-lite"/>
    </source>
</evidence>
<feature type="compositionally biased region" description="Basic and acidic residues" evidence="11">
    <location>
        <begin position="23"/>
        <end position="62"/>
    </location>
</feature>
<name>A0A6I2F730_9MICO</name>
<sequence>MGRSVAFRHVVPAHAIFWPKSNDHSVRESRERAAATRREAPDEHWPDRFQPREARTRRDAEGRRHHGRRHARAGPHRRGRRGRRRHGARARACRHPRPGRRRPHERPRSHRGDHRRGLDPRHGEGAHRPLRRGAGAAGARRRLHRRVRGALARRLREPHRQVVVRDAVRLRRHQPRRSAAPHQRGRRDDPLQGRGRHRRRLRGDQAHPQDHVRDQRAALDDEGRALRRGQGAAGALRPGRRGRRDRQAPGRAVHGRRRRNAGGRRDDDAARRRRRLRRLGHLQVGQSRGASGGRGQGDDVLRRPRRHRRRLARPGRGHGGHQRRRPRGAAPARRARLVTTLRSESLAAGEVAGEASGPRVGVLALQGDFREHARVLAQLGARVSLVRRPDELADVEGLVIPGGESTVMDKLARAYGLAEPLKAAIADGLPVYGTCAGLIMLADTVLDAIAGQESLGGLDVVVRRNAFGSQNQSFETDLGVPALGEPPVHAVFIRGPVVESVGADATALASLDDGRVVAVEQGNLVGTSFHPEMNGEYRFHEYFLGKVRARS</sequence>
<comment type="similarity">
    <text evidence="1 10">Belongs to the glutaminase PdxT/SNO family.</text>
</comment>
<feature type="compositionally biased region" description="Low complexity" evidence="11">
    <location>
        <begin position="228"/>
        <end position="237"/>
    </location>
</feature>
<feature type="region of interest" description="Disordered" evidence="11">
    <location>
        <begin position="23"/>
        <end position="143"/>
    </location>
</feature>